<protein>
    <submittedName>
        <fullName evidence="2">Uncharacterized protein</fullName>
    </submittedName>
</protein>
<reference evidence="2" key="1">
    <citation type="submission" date="2023-06" db="EMBL/GenBank/DDBJ databases">
        <title>Genome-scale phylogeny and comparative genomics of the fungal order Sordariales.</title>
        <authorList>
            <consortium name="Lawrence Berkeley National Laboratory"/>
            <person name="Hensen N."/>
            <person name="Bonometti L."/>
            <person name="Westerberg I."/>
            <person name="Brannstrom I.O."/>
            <person name="Guillou S."/>
            <person name="Cros-Aarteil S."/>
            <person name="Calhoun S."/>
            <person name="Haridas S."/>
            <person name="Kuo A."/>
            <person name="Mondo S."/>
            <person name="Pangilinan J."/>
            <person name="Riley R."/>
            <person name="Labutti K."/>
            <person name="Andreopoulos B."/>
            <person name="Lipzen A."/>
            <person name="Chen C."/>
            <person name="Yanf M."/>
            <person name="Daum C."/>
            <person name="Ng V."/>
            <person name="Clum A."/>
            <person name="Steindorff A."/>
            <person name="Ohm R."/>
            <person name="Martin F."/>
            <person name="Silar P."/>
            <person name="Natvig D."/>
            <person name="Lalanne C."/>
            <person name="Gautier V."/>
            <person name="Ament-Velasquez S.L."/>
            <person name="Kruys A."/>
            <person name="Hutchinson M.I."/>
            <person name="Powell A.J."/>
            <person name="Barry K."/>
            <person name="Miller A.N."/>
            <person name="Grigoriev I.V."/>
            <person name="Debuchy R."/>
            <person name="Gladieux P."/>
            <person name="Thoren M.H."/>
            <person name="Johannesson H."/>
        </authorList>
    </citation>
    <scope>NUCLEOTIDE SEQUENCE</scope>
    <source>
        <strain evidence="2">CBS 606.72</strain>
    </source>
</reference>
<name>A0AA39WYJ2_9PEZI</name>
<dbReference type="AlphaFoldDB" id="A0AA39WYJ2"/>
<sequence length="440" mass="48939">MSSAGDVKELEAALKVIRDKASFQNMSAIIERNATLEEEAEELKTVNHFHEGKLRTLQQQLDGAKKKLAEDAKSISHLNRAVDTKEAKINDLETSLCAEKKRSEDRNAVMKQLETVRDDLKAKDTQLRKLQAFAPPLAQLPEGKITAQWQSLYTKAHRMATTFVGLEYAPEVLRDVSLWNKLRGHSSVQGNFPVPQTNSKTAIFMRVAAFLAVLSRELCEHVFQLTYCLDDAREAGGLSQVLSSLARTDPQREAFLRSAILSAIPKDEQELKAQARSDAVVDNVYTYFKGFISSTQLRESFRSQLEAFCKQACEQWQQTQRGEVNVTAKLDLFGHPTWRVFETEFPSSSTSHRGNGALPNGKLPTAELPQTNTVSDGVEMVIWPSVSISRSGCVTVLEGYGIFKSQTQSAKAEISGPHRQARENGRMFMAVSTVDAKKGS</sequence>
<evidence type="ECO:0000313" key="3">
    <source>
        <dbReference type="Proteomes" id="UP001175000"/>
    </source>
</evidence>
<comment type="caution">
    <text evidence="2">The sequence shown here is derived from an EMBL/GenBank/DDBJ whole genome shotgun (WGS) entry which is preliminary data.</text>
</comment>
<keyword evidence="1" id="KW-0175">Coiled coil</keyword>
<gene>
    <name evidence="2" type="ORF">B0T14DRAFT_565296</name>
</gene>
<proteinExistence type="predicted"/>
<evidence type="ECO:0000256" key="1">
    <source>
        <dbReference type="SAM" id="Coils"/>
    </source>
</evidence>
<organism evidence="2 3">
    <name type="scientific">Immersiella caudata</name>
    <dbReference type="NCBI Taxonomy" id="314043"/>
    <lineage>
        <taxon>Eukaryota</taxon>
        <taxon>Fungi</taxon>
        <taxon>Dikarya</taxon>
        <taxon>Ascomycota</taxon>
        <taxon>Pezizomycotina</taxon>
        <taxon>Sordariomycetes</taxon>
        <taxon>Sordariomycetidae</taxon>
        <taxon>Sordariales</taxon>
        <taxon>Lasiosphaeriaceae</taxon>
        <taxon>Immersiella</taxon>
    </lineage>
</organism>
<feature type="coiled-coil region" evidence="1">
    <location>
        <begin position="26"/>
        <end position="95"/>
    </location>
</feature>
<keyword evidence="3" id="KW-1185">Reference proteome</keyword>
<dbReference type="EMBL" id="JAULSU010000003">
    <property type="protein sequence ID" value="KAK0623988.1"/>
    <property type="molecule type" value="Genomic_DNA"/>
</dbReference>
<dbReference type="Proteomes" id="UP001175000">
    <property type="component" value="Unassembled WGS sequence"/>
</dbReference>
<accession>A0AA39WYJ2</accession>
<evidence type="ECO:0000313" key="2">
    <source>
        <dbReference type="EMBL" id="KAK0623988.1"/>
    </source>
</evidence>